<evidence type="ECO:0000256" key="4">
    <source>
        <dbReference type="SAM" id="SignalP"/>
    </source>
</evidence>
<comment type="subcellular location">
    <subcellularLocation>
        <location evidence="1">Periplasm</location>
    </subcellularLocation>
</comment>
<dbReference type="AlphaFoldDB" id="A0A7X0KZ70"/>
<evidence type="ECO:0000256" key="2">
    <source>
        <dbReference type="ARBA" id="ARBA00010742"/>
    </source>
</evidence>
<dbReference type="PANTHER" id="PTHR30024">
    <property type="entry name" value="ALIPHATIC SULFONATES-BINDING PROTEIN-RELATED"/>
    <property type="match status" value="1"/>
</dbReference>
<keyword evidence="7" id="KW-1185">Reference proteome</keyword>
<comment type="caution">
    <text evidence="6">The sequence shown here is derived from an EMBL/GenBank/DDBJ whole genome shotgun (WGS) entry which is preliminary data.</text>
</comment>
<dbReference type="Gene3D" id="3.40.190.10">
    <property type="entry name" value="Periplasmic binding protein-like II"/>
    <property type="match status" value="2"/>
</dbReference>
<dbReference type="PROSITE" id="PS51257">
    <property type="entry name" value="PROKAR_LIPOPROTEIN"/>
    <property type="match status" value="1"/>
</dbReference>
<accession>A0A7X0KZ70</accession>
<proteinExistence type="inferred from homology"/>
<feature type="signal peptide" evidence="4">
    <location>
        <begin position="1"/>
        <end position="25"/>
    </location>
</feature>
<dbReference type="EMBL" id="JACHMQ010000001">
    <property type="protein sequence ID" value="MBB6396168.1"/>
    <property type="molecule type" value="Genomic_DNA"/>
</dbReference>
<dbReference type="Pfam" id="PF09084">
    <property type="entry name" value="NMT1"/>
    <property type="match status" value="1"/>
</dbReference>
<dbReference type="RefSeq" id="WP_185025681.1">
    <property type="nucleotide sequence ID" value="NZ_JACHMQ010000001.1"/>
</dbReference>
<dbReference type="InterPro" id="IPR001638">
    <property type="entry name" value="Solute-binding_3/MltF_N"/>
</dbReference>
<dbReference type="SMART" id="SM00062">
    <property type="entry name" value="PBPb"/>
    <property type="match status" value="1"/>
</dbReference>
<feature type="domain" description="Solute-binding protein family 3/N-terminal" evidence="5">
    <location>
        <begin position="40"/>
        <end position="272"/>
    </location>
</feature>
<evidence type="ECO:0000256" key="1">
    <source>
        <dbReference type="ARBA" id="ARBA00004418"/>
    </source>
</evidence>
<dbReference type="InterPro" id="IPR015168">
    <property type="entry name" value="SsuA/THI5"/>
</dbReference>
<dbReference type="Proteomes" id="UP000546324">
    <property type="component" value="Unassembled WGS sequence"/>
</dbReference>
<dbReference type="PANTHER" id="PTHR30024:SF47">
    <property type="entry name" value="TAURINE-BINDING PERIPLASMIC PROTEIN"/>
    <property type="match status" value="1"/>
</dbReference>
<evidence type="ECO:0000313" key="6">
    <source>
        <dbReference type="EMBL" id="MBB6396168.1"/>
    </source>
</evidence>
<dbReference type="SUPFAM" id="SSF53850">
    <property type="entry name" value="Periplasmic binding protein-like II"/>
    <property type="match status" value="1"/>
</dbReference>
<reference evidence="6 7" key="1">
    <citation type="submission" date="2020-08" db="EMBL/GenBank/DDBJ databases">
        <title>Sequencing the genomes of 1000 actinobacteria strains.</title>
        <authorList>
            <person name="Klenk H.-P."/>
        </authorList>
    </citation>
    <scope>NUCLEOTIDE SEQUENCE [LARGE SCALE GENOMIC DNA]</scope>
    <source>
        <strain evidence="6 7">DSM 43675</strain>
    </source>
</reference>
<keyword evidence="3 4" id="KW-0732">Signal</keyword>
<evidence type="ECO:0000259" key="5">
    <source>
        <dbReference type="SMART" id="SM00062"/>
    </source>
</evidence>
<name>A0A7X0KZ70_9ACTN</name>
<protein>
    <submittedName>
        <fullName evidence="6">NitT/TauT family transport system substrate-binding protein</fullName>
    </submittedName>
</protein>
<feature type="chain" id="PRO_5038438305" evidence="4">
    <location>
        <begin position="26"/>
        <end position="327"/>
    </location>
</feature>
<evidence type="ECO:0000313" key="7">
    <source>
        <dbReference type="Proteomes" id="UP000546324"/>
    </source>
</evidence>
<organism evidence="6 7">
    <name type="scientific">Actinomadura coerulea</name>
    <dbReference type="NCBI Taxonomy" id="46159"/>
    <lineage>
        <taxon>Bacteria</taxon>
        <taxon>Bacillati</taxon>
        <taxon>Actinomycetota</taxon>
        <taxon>Actinomycetes</taxon>
        <taxon>Streptosporangiales</taxon>
        <taxon>Thermomonosporaceae</taxon>
        <taxon>Actinomadura</taxon>
    </lineage>
</organism>
<sequence length="327" mass="34298">MSASRPRAALAGVLGIALAFGAACGGSEGEKSANGLEKSEVRLGTMTVADTAPVQIALSKGLFKAEGLTVKTQVIQGGAAGVPLLKSGRLDFSFGNYVSLLTAAAKDPGFRPRIVADGFRGASRTHTLMVRGDSPYRTVGDLAGRKIGVNTKRNVATMLVRAAAQPRGVAFDEDRNFVEIAPPAMEQALKSGSVDAVQGIEPFGTQMRKSMGARMVADLATGEADGLPIAGYAATEKFVKRNPRTVAAFQRALRKAQAMAAGDRKLVQGILPTYAKGIDAAVAADMSYGTYPTSIDTAALQRVADLMRRFQYTDKKIDVASFVARAP</sequence>
<comment type="similarity">
    <text evidence="2">Belongs to the bacterial solute-binding protein SsuA/TauA family.</text>
</comment>
<gene>
    <name evidence="6" type="ORF">BKA00_003082</name>
</gene>
<evidence type="ECO:0000256" key="3">
    <source>
        <dbReference type="ARBA" id="ARBA00022729"/>
    </source>
</evidence>
<dbReference type="GO" id="GO:0042597">
    <property type="term" value="C:periplasmic space"/>
    <property type="evidence" value="ECO:0007669"/>
    <property type="project" value="UniProtKB-SubCell"/>
</dbReference>